<reference evidence="1" key="1">
    <citation type="submission" date="2018-06" db="EMBL/GenBank/DDBJ databases">
        <authorList>
            <person name="Zhirakovskaya E."/>
        </authorList>
    </citation>
    <scope>NUCLEOTIDE SEQUENCE</scope>
</reference>
<protein>
    <submittedName>
        <fullName evidence="1">TolB protein, periplasmic protein involved in the tonb-independent uptake of group A colicins</fullName>
    </submittedName>
</protein>
<name>A0A3B0Z4H1_9ZZZZ</name>
<sequence length="55" mass="5854">MKIKVFIKLLLSLSLLLSGFVQAALTIEITQGVEGAAPIAVVPFDISNNPHPPLQ</sequence>
<dbReference type="EMBL" id="UOFM01000387">
    <property type="protein sequence ID" value="VAW81229.1"/>
    <property type="molecule type" value="Genomic_DNA"/>
</dbReference>
<feature type="non-terminal residue" evidence="1">
    <location>
        <position position="55"/>
    </location>
</feature>
<organism evidence="1">
    <name type="scientific">hydrothermal vent metagenome</name>
    <dbReference type="NCBI Taxonomy" id="652676"/>
    <lineage>
        <taxon>unclassified sequences</taxon>
        <taxon>metagenomes</taxon>
        <taxon>ecological metagenomes</taxon>
    </lineage>
</organism>
<accession>A0A3B0Z4H1</accession>
<proteinExistence type="predicted"/>
<dbReference type="AlphaFoldDB" id="A0A3B0Z4H1"/>
<evidence type="ECO:0000313" key="1">
    <source>
        <dbReference type="EMBL" id="VAW81229.1"/>
    </source>
</evidence>
<gene>
    <name evidence="1" type="ORF">MNBD_GAMMA14-1527</name>
</gene>